<dbReference type="SUPFAM" id="SSF56112">
    <property type="entry name" value="Protein kinase-like (PK-like)"/>
    <property type="match status" value="1"/>
</dbReference>
<keyword evidence="4" id="KW-0418">Kinase</keyword>
<proteinExistence type="inferred from homology"/>
<keyword evidence="2" id="KW-1133">Transmembrane helix</keyword>
<comment type="caution">
    <text evidence="4">The sequence shown here is derived from an EMBL/GenBank/DDBJ whole genome shotgun (WGS) entry which is preliminary data.</text>
</comment>
<dbReference type="InterPro" id="IPR050154">
    <property type="entry name" value="UbiB_kinase"/>
</dbReference>
<dbReference type="InterPro" id="IPR004147">
    <property type="entry name" value="ABC1_dom"/>
</dbReference>
<comment type="similarity">
    <text evidence="1">Belongs to the protein kinase superfamily. ADCK protein kinase family.</text>
</comment>
<accession>A0ABS7XSK0</accession>
<sequence length="567" mass="65081">MSIFSGLGKNFKSLSRYNEILKVLLKYGFEDLVQYLEESNKYALLRKLVPKASRKHAMAYSKWAKMRLVCEELGPTFVKFGQILSNRPDLVPIELTYELEKLQDCVPPMSEEEARRVVETELDDDVNNLFAWFDPKPFASASMAQVHKVTLHSGKRVALKIQRSGIHDIIQEDIKVMYKIADVLERRMPSLRSFDPVGLVRNFEDSITKEIDFINESINVQRFYNNLEADTSLDQFAHAPKVYQEFTTSKVLALEYISGIKIHEIQKLKDKEFDPKILANRLSVSYFKQIFEYGFFHADPHPGNLFVLPNGHICYLDFGMMGSMLPRDIATFGRLFLAITEKDVKRIIQALQQLSNNAPIEDLRRLEYDINEFVEKYYVRETHENELSTILLELKDIIMEHGLKVPTYFFLFARSLVTLEGVINKLHPELEQFEIVKPYLRKSAAKIYNPILMGKKVANSVVEFANYLEEFPADLKNAIRKINSGEVKVELKHKGIDPMIHTLQRITKQLIAAFIMVTLIVGASLFIIFEITPLWKGISVLGMTSFALAVMLGAGMVLNISKGDYDI</sequence>
<feature type="transmembrane region" description="Helical" evidence="2">
    <location>
        <begin position="537"/>
        <end position="558"/>
    </location>
</feature>
<dbReference type="PANTHER" id="PTHR10566:SF113">
    <property type="entry name" value="PROTEIN ACTIVITY OF BC1 COMPLEX KINASE 7, CHLOROPLASTIC"/>
    <property type="match status" value="1"/>
</dbReference>
<feature type="transmembrane region" description="Helical" evidence="2">
    <location>
        <begin position="510"/>
        <end position="531"/>
    </location>
</feature>
<dbReference type="Proteomes" id="UP001198901">
    <property type="component" value="Unassembled WGS sequence"/>
</dbReference>
<feature type="domain" description="ABC1 atypical kinase-like" evidence="3">
    <location>
        <begin position="101"/>
        <end position="350"/>
    </location>
</feature>
<dbReference type="GO" id="GO:0016301">
    <property type="term" value="F:kinase activity"/>
    <property type="evidence" value="ECO:0007669"/>
    <property type="project" value="UniProtKB-KW"/>
</dbReference>
<organism evidence="4 5">
    <name type="scientific">Winogradskyella alexanderae</name>
    <dbReference type="NCBI Taxonomy" id="2877123"/>
    <lineage>
        <taxon>Bacteria</taxon>
        <taxon>Pseudomonadati</taxon>
        <taxon>Bacteroidota</taxon>
        <taxon>Flavobacteriia</taxon>
        <taxon>Flavobacteriales</taxon>
        <taxon>Flavobacteriaceae</taxon>
        <taxon>Winogradskyella</taxon>
    </lineage>
</organism>
<keyword evidence="5" id="KW-1185">Reference proteome</keyword>
<protein>
    <submittedName>
        <fullName evidence="4">AarF/ABC1/UbiB kinase family protein</fullName>
    </submittedName>
</protein>
<dbReference type="EMBL" id="JAIUJR010000002">
    <property type="protein sequence ID" value="MCA0131831.1"/>
    <property type="molecule type" value="Genomic_DNA"/>
</dbReference>
<evidence type="ECO:0000256" key="1">
    <source>
        <dbReference type="ARBA" id="ARBA00009670"/>
    </source>
</evidence>
<evidence type="ECO:0000313" key="5">
    <source>
        <dbReference type="Proteomes" id="UP001198901"/>
    </source>
</evidence>
<gene>
    <name evidence="4" type="ORF">LBU54_04485</name>
</gene>
<dbReference type="Pfam" id="PF03109">
    <property type="entry name" value="ABC1"/>
    <property type="match status" value="1"/>
</dbReference>
<keyword evidence="2" id="KW-0812">Transmembrane</keyword>
<dbReference type="InterPro" id="IPR011009">
    <property type="entry name" value="Kinase-like_dom_sf"/>
</dbReference>
<keyword evidence="2" id="KW-0472">Membrane</keyword>
<evidence type="ECO:0000313" key="4">
    <source>
        <dbReference type="EMBL" id="MCA0131831.1"/>
    </source>
</evidence>
<evidence type="ECO:0000259" key="3">
    <source>
        <dbReference type="Pfam" id="PF03109"/>
    </source>
</evidence>
<keyword evidence="4" id="KW-0808">Transferase</keyword>
<evidence type="ECO:0000256" key="2">
    <source>
        <dbReference type="SAM" id="Phobius"/>
    </source>
</evidence>
<name>A0ABS7XSK0_9FLAO</name>
<dbReference type="CDD" id="cd05121">
    <property type="entry name" value="ABC1_ADCK3-like"/>
    <property type="match status" value="1"/>
</dbReference>
<dbReference type="PANTHER" id="PTHR10566">
    <property type="entry name" value="CHAPERONE-ACTIVITY OF BC1 COMPLEX CABC1 -RELATED"/>
    <property type="match status" value="1"/>
</dbReference>
<reference evidence="5" key="1">
    <citation type="submission" date="2023-07" db="EMBL/GenBank/DDBJ databases">
        <authorList>
            <person name="Yue Y."/>
        </authorList>
    </citation>
    <scope>NUCLEOTIDE SEQUENCE [LARGE SCALE GENOMIC DNA]</scope>
    <source>
        <strain evidence="5">D23</strain>
    </source>
</reference>
<dbReference type="RefSeq" id="WP_224526456.1">
    <property type="nucleotide sequence ID" value="NZ_JAIUJR010000002.1"/>
</dbReference>